<evidence type="ECO:0000256" key="2">
    <source>
        <dbReference type="ARBA" id="ARBA00013262"/>
    </source>
</evidence>
<dbReference type="PANTHER" id="PTHR12788">
    <property type="entry name" value="PROTEIN-TYROSINE SULFOTRANSFERASE 2"/>
    <property type="match status" value="1"/>
</dbReference>
<comment type="caution">
    <text evidence="7">The sequence shown here is derived from an EMBL/GenBank/DDBJ whole genome shotgun (WGS) entry which is preliminary data.</text>
</comment>
<proteinExistence type="inferred from homology"/>
<keyword evidence="6" id="KW-0472">Membrane</keyword>
<comment type="function">
    <text evidence="5">Catalyzes the O-sulfation of tyrosine residues within acidic motifs of polypeptides, using 3'-phosphoadenylyl sulfate (PAPS) as cosubstrate.</text>
</comment>
<keyword evidence="8" id="KW-1185">Reference proteome</keyword>
<dbReference type="PANTHER" id="PTHR12788:SF10">
    <property type="entry name" value="PROTEIN-TYROSINE SULFOTRANSFERASE"/>
    <property type="match status" value="1"/>
</dbReference>
<keyword evidence="3 5" id="KW-0808">Transferase</keyword>
<protein>
    <recommendedName>
        <fullName evidence="2 5">Protein-tyrosine sulfotransferase</fullName>
        <ecNumber evidence="2 5">2.8.2.20</ecNumber>
    </recommendedName>
</protein>
<feature type="transmembrane region" description="Helical" evidence="6">
    <location>
        <begin position="12"/>
        <end position="31"/>
    </location>
</feature>
<sequence length="365" mass="40908">MITLRGVVGGRKVLLVFVCLVAPFLYLLLFIRSGDSGQCQFVTSRETVVFGNDGKAHSYDRSSPFIFIGGFPRSGTTLVRAMLDAHSDIRCGEETRVVPRILQLAAQWNRSAKETNRLHEAGLTDQIIGDAVAAFILEVVVKHGEPAPRVCNKDPFTLKYGVYLLKLFPQAKFIFMIRDGRAVVHSLISRKVTVTGFDLSDYRQCLTKWSNSMKTMLKECEELGPDKCLKVKYEDLVLHPKSQMERILKYLGLPWMDDVLHHEQFINKPGGVSLSKVERSSDQVVKPVNVEALTKWVGAIPDDVVHDMETVAPMLTSLGYDPKANPPNYGAPDPEVATNTYDVQKNHDKWTKTVENALHKSKHLS</sequence>
<keyword evidence="6" id="KW-0812">Transmembrane</keyword>
<dbReference type="Proteomes" id="UP001642540">
    <property type="component" value="Unassembled WGS sequence"/>
</dbReference>
<dbReference type="EMBL" id="CAXLJM020000078">
    <property type="protein sequence ID" value="CAL8129735.1"/>
    <property type="molecule type" value="Genomic_DNA"/>
</dbReference>
<dbReference type="SUPFAM" id="SSF52540">
    <property type="entry name" value="P-loop containing nucleoside triphosphate hydrolases"/>
    <property type="match status" value="1"/>
</dbReference>
<dbReference type="EC" id="2.8.2.20" evidence="2 5"/>
<evidence type="ECO:0000256" key="5">
    <source>
        <dbReference type="RuleBase" id="RU365018"/>
    </source>
</evidence>
<comment type="catalytic activity">
    <reaction evidence="4 5">
        <text>L-tyrosyl-[protein] + 3'-phosphoadenylyl sulfate = O-sulfo-L-tyrosine-[protein] + adenosine 3',5'-bisphosphate + H(+)</text>
        <dbReference type="Rhea" id="RHEA:16801"/>
        <dbReference type="Rhea" id="RHEA-COMP:10136"/>
        <dbReference type="Rhea" id="RHEA-COMP:11688"/>
        <dbReference type="ChEBI" id="CHEBI:15378"/>
        <dbReference type="ChEBI" id="CHEBI:46858"/>
        <dbReference type="ChEBI" id="CHEBI:58339"/>
        <dbReference type="ChEBI" id="CHEBI:58343"/>
        <dbReference type="ChEBI" id="CHEBI:65286"/>
        <dbReference type="EC" id="2.8.2.20"/>
    </reaction>
</comment>
<dbReference type="Pfam" id="PF13469">
    <property type="entry name" value="Sulfotransfer_3"/>
    <property type="match status" value="1"/>
</dbReference>
<keyword evidence="6" id="KW-1133">Transmembrane helix</keyword>
<evidence type="ECO:0000313" key="8">
    <source>
        <dbReference type="Proteomes" id="UP001642540"/>
    </source>
</evidence>
<dbReference type="Gene3D" id="3.40.50.300">
    <property type="entry name" value="P-loop containing nucleotide triphosphate hydrolases"/>
    <property type="match status" value="1"/>
</dbReference>
<dbReference type="InterPro" id="IPR026634">
    <property type="entry name" value="TPST-like"/>
</dbReference>
<evidence type="ECO:0000256" key="3">
    <source>
        <dbReference type="ARBA" id="ARBA00022679"/>
    </source>
</evidence>
<evidence type="ECO:0000256" key="6">
    <source>
        <dbReference type="SAM" id="Phobius"/>
    </source>
</evidence>
<accession>A0ABP1RL04</accession>
<evidence type="ECO:0000256" key="4">
    <source>
        <dbReference type="ARBA" id="ARBA00048460"/>
    </source>
</evidence>
<evidence type="ECO:0000256" key="1">
    <source>
        <dbReference type="ARBA" id="ARBA00009988"/>
    </source>
</evidence>
<evidence type="ECO:0000313" key="7">
    <source>
        <dbReference type="EMBL" id="CAL8129735.1"/>
    </source>
</evidence>
<name>A0ABP1RL04_9HEXA</name>
<organism evidence="7 8">
    <name type="scientific">Orchesella dallaii</name>
    <dbReference type="NCBI Taxonomy" id="48710"/>
    <lineage>
        <taxon>Eukaryota</taxon>
        <taxon>Metazoa</taxon>
        <taxon>Ecdysozoa</taxon>
        <taxon>Arthropoda</taxon>
        <taxon>Hexapoda</taxon>
        <taxon>Collembola</taxon>
        <taxon>Entomobryomorpha</taxon>
        <taxon>Entomobryoidea</taxon>
        <taxon>Orchesellidae</taxon>
        <taxon>Orchesellinae</taxon>
        <taxon>Orchesella</taxon>
    </lineage>
</organism>
<dbReference type="InterPro" id="IPR027417">
    <property type="entry name" value="P-loop_NTPase"/>
</dbReference>
<reference evidence="7 8" key="1">
    <citation type="submission" date="2024-08" db="EMBL/GenBank/DDBJ databases">
        <authorList>
            <person name="Cucini C."/>
            <person name="Frati F."/>
        </authorList>
    </citation>
    <scope>NUCLEOTIDE SEQUENCE [LARGE SCALE GENOMIC DNA]</scope>
</reference>
<comment type="similarity">
    <text evidence="1 5">Belongs to the protein sulfotransferase family.</text>
</comment>
<gene>
    <name evidence="7" type="ORF">ODALV1_LOCUS23421</name>
</gene>